<feature type="domain" description="Xylanolytic transcriptional activator regulatory" evidence="6">
    <location>
        <begin position="184"/>
        <end position="258"/>
    </location>
</feature>
<dbReference type="AlphaFoldDB" id="A0A9P9A856"/>
<comment type="caution">
    <text evidence="7">The sequence shown here is derived from an EMBL/GenBank/DDBJ whole genome shotgun (WGS) entry which is preliminary data.</text>
</comment>
<dbReference type="CDD" id="cd12148">
    <property type="entry name" value="fungal_TF_MHR"/>
    <property type="match status" value="1"/>
</dbReference>
<evidence type="ECO:0000256" key="2">
    <source>
        <dbReference type="ARBA" id="ARBA00023015"/>
    </source>
</evidence>
<dbReference type="GO" id="GO:0006351">
    <property type="term" value="P:DNA-templated transcription"/>
    <property type="evidence" value="ECO:0007669"/>
    <property type="project" value="InterPro"/>
</dbReference>
<dbReference type="InterPro" id="IPR051711">
    <property type="entry name" value="Stress_Response_Reg"/>
</dbReference>
<dbReference type="GO" id="GO:0043565">
    <property type="term" value="F:sequence-specific DNA binding"/>
    <property type="evidence" value="ECO:0007669"/>
    <property type="project" value="TreeGrafter"/>
</dbReference>
<dbReference type="PANTHER" id="PTHR47540:SF6">
    <property type="entry name" value="ZN(II)2CYS6 TRANSCRIPTION FACTOR (EUROFUNG)"/>
    <property type="match status" value="1"/>
</dbReference>
<accession>A0A9P9A856</accession>
<feature type="non-terminal residue" evidence="7">
    <location>
        <position position="532"/>
    </location>
</feature>
<keyword evidence="8" id="KW-1185">Reference proteome</keyword>
<organism evidence="7 8">
    <name type="scientific">Plectosphaerella plurivora</name>
    <dbReference type="NCBI Taxonomy" id="936078"/>
    <lineage>
        <taxon>Eukaryota</taxon>
        <taxon>Fungi</taxon>
        <taxon>Dikarya</taxon>
        <taxon>Ascomycota</taxon>
        <taxon>Pezizomycotina</taxon>
        <taxon>Sordariomycetes</taxon>
        <taxon>Hypocreomycetidae</taxon>
        <taxon>Glomerellales</taxon>
        <taxon>Plectosphaerellaceae</taxon>
        <taxon>Plectosphaerella</taxon>
    </lineage>
</organism>
<keyword evidence="5" id="KW-0539">Nucleus</keyword>
<evidence type="ECO:0000256" key="5">
    <source>
        <dbReference type="ARBA" id="ARBA00023242"/>
    </source>
</evidence>
<dbReference type="Pfam" id="PF04082">
    <property type="entry name" value="Fungal_trans"/>
    <property type="match status" value="1"/>
</dbReference>
<dbReference type="InterPro" id="IPR007219">
    <property type="entry name" value="XnlR_reg_dom"/>
</dbReference>
<keyword evidence="3" id="KW-0238">DNA-binding</keyword>
<dbReference type="GO" id="GO:0045944">
    <property type="term" value="P:positive regulation of transcription by RNA polymerase II"/>
    <property type="evidence" value="ECO:0007669"/>
    <property type="project" value="TreeGrafter"/>
</dbReference>
<keyword evidence="4" id="KW-0804">Transcription</keyword>
<dbReference type="Proteomes" id="UP000770015">
    <property type="component" value="Unassembled WGS sequence"/>
</dbReference>
<evidence type="ECO:0000313" key="7">
    <source>
        <dbReference type="EMBL" id="KAH6675318.1"/>
    </source>
</evidence>
<proteinExistence type="predicted"/>
<dbReference type="OrthoDB" id="3266505at2759"/>
<evidence type="ECO:0000256" key="1">
    <source>
        <dbReference type="ARBA" id="ARBA00004123"/>
    </source>
</evidence>
<evidence type="ECO:0000256" key="3">
    <source>
        <dbReference type="ARBA" id="ARBA00023125"/>
    </source>
</evidence>
<dbReference type="PANTHER" id="PTHR47540">
    <property type="entry name" value="THIAMINE REPRESSIBLE GENES REGULATORY PROTEIN THI5"/>
    <property type="match status" value="1"/>
</dbReference>
<dbReference type="EMBL" id="JAGSXJ010000025">
    <property type="protein sequence ID" value="KAH6675318.1"/>
    <property type="molecule type" value="Genomic_DNA"/>
</dbReference>
<dbReference type="SMART" id="SM00906">
    <property type="entry name" value="Fungal_trans"/>
    <property type="match status" value="1"/>
</dbReference>
<evidence type="ECO:0000259" key="6">
    <source>
        <dbReference type="SMART" id="SM00906"/>
    </source>
</evidence>
<name>A0A9P9A856_9PEZI</name>
<reference evidence="7" key="1">
    <citation type="journal article" date="2021" name="Nat. Commun.">
        <title>Genetic determinants of endophytism in the Arabidopsis root mycobiome.</title>
        <authorList>
            <person name="Mesny F."/>
            <person name="Miyauchi S."/>
            <person name="Thiergart T."/>
            <person name="Pickel B."/>
            <person name="Atanasova L."/>
            <person name="Karlsson M."/>
            <person name="Huettel B."/>
            <person name="Barry K.W."/>
            <person name="Haridas S."/>
            <person name="Chen C."/>
            <person name="Bauer D."/>
            <person name="Andreopoulos W."/>
            <person name="Pangilinan J."/>
            <person name="LaButti K."/>
            <person name="Riley R."/>
            <person name="Lipzen A."/>
            <person name="Clum A."/>
            <person name="Drula E."/>
            <person name="Henrissat B."/>
            <person name="Kohler A."/>
            <person name="Grigoriev I.V."/>
            <person name="Martin F.M."/>
            <person name="Hacquard S."/>
        </authorList>
    </citation>
    <scope>NUCLEOTIDE SEQUENCE</scope>
    <source>
        <strain evidence="7">MPI-SDFR-AT-0117</strain>
    </source>
</reference>
<keyword evidence="2" id="KW-0805">Transcription regulation</keyword>
<comment type="subcellular location">
    <subcellularLocation>
        <location evidence="1">Nucleus</location>
    </subcellularLocation>
</comment>
<gene>
    <name evidence="7" type="ORF">F5X68DRAFT_157965</name>
</gene>
<dbReference type="GO" id="GO:0008270">
    <property type="term" value="F:zinc ion binding"/>
    <property type="evidence" value="ECO:0007669"/>
    <property type="project" value="InterPro"/>
</dbReference>
<evidence type="ECO:0000313" key="8">
    <source>
        <dbReference type="Proteomes" id="UP000770015"/>
    </source>
</evidence>
<dbReference type="GO" id="GO:0005634">
    <property type="term" value="C:nucleus"/>
    <property type="evidence" value="ECO:0007669"/>
    <property type="project" value="UniProtKB-SubCell"/>
</dbReference>
<sequence>MMEVSDWFAPTRTVDTPAWIGEISDAAFATRLRQFASSSQTPNHILRTQYASDHDLRTLATMSSPVWPSPPHAKLLVEAALQFMRHSYHIVRRSEVLSTLRLGSSGLVGSPTIGAKMWALFALGELQSSKCPPGSSSTDFPGLAYFAIASEAARMNNERPHLDTIETVLLLALYSLETNRRHAACTFVGTALRLATIMGLHINISQAQLPDPELREHRIRVWWSTYILDRLLSSKIGLPLLISDEDILADLPTGNPVLNATDFGDHLHFLAVLRLAKIAGHISQSLYLRRPQRGTFLQQVEKIREELDQWRGQLPGHIKTEFDYAVDQNECSRPATTALKLSYNQLLIVATRPVLLFVFRHHIGENAMTEVSLPQQAQAIAETCAQSARETLQLLSQSWIGGGFHNFNYSHVQYLFSAAVVLAIASTLDTSHDDGDQFLLAASFLGQLERNGNFAAMEFHSHVKETQRVLDQLRSASRLPAADHPQVLPTDIDGGTSAVLPADSHEFENVLPMDLSFLDDWIYENALEQLCW</sequence>
<evidence type="ECO:0000256" key="4">
    <source>
        <dbReference type="ARBA" id="ARBA00023163"/>
    </source>
</evidence>
<protein>
    <submittedName>
        <fullName evidence="7">Fungal-specific transcription factor domain-containing protein</fullName>
    </submittedName>
</protein>